<reference evidence="3 4" key="2">
    <citation type="submission" date="2016-02" db="EMBL/GenBank/DDBJ databases">
        <authorList>
            <person name="Wen L."/>
            <person name="He K."/>
            <person name="Yang H."/>
        </authorList>
    </citation>
    <scope>NUCLEOTIDE SEQUENCE [LARGE SCALE GENOMIC DNA]</scope>
    <source>
        <strain evidence="3 4">AGD 8-3</strain>
    </source>
</reference>
<feature type="compositionally biased region" description="Basic and acidic residues" evidence="1">
    <location>
        <begin position="33"/>
        <end position="54"/>
    </location>
</feature>
<dbReference type="KEGG" id="hco:LOKO_02830"/>
<evidence type="ECO:0000256" key="1">
    <source>
        <dbReference type="SAM" id="MobiDB-lite"/>
    </source>
</evidence>
<accession>A0A109UMJ3</accession>
<feature type="signal peptide" evidence="2">
    <location>
        <begin position="1"/>
        <end position="24"/>
    </location>
</feature>
<reference evidence="3 4" key="1">
    <citation type="journal article" date="2016" name="Genome Announc.">
        <title>Draft Genome Sequence of 'Halomonas chromatireducens' Strain AGD 8-3, a Haloalkaliphilic Chromate- and Selenite-Reducing Gammaproteobacterium.</title>
        <authorList>
            <person name="Sharko F.S."/>
            <person name="Shapovalova A.A."/>
            <person name="Tsygankova S.V."/>
            <person name="Komova A.V."/>
            <person name="Boulygina E.S."/>
            <person name="Teslyuk A.B."/>
            <person name="Gotovtsev P.M."/>
            <person name="Namsaraev Z.B."/>
            <person name="Khijniak T.V."/>
            <person name="Nedoluzhko A.V."/>
            <person name="Vasilov R.G."/>
        </authorList>
    </citation>
    <scope>NUCLEOTIDE SEQUENCE [LARGE SCALE GENOMIC DNA]</scope>
    <source>
        <strain evidence="3 4">AGD 8-3</strain>
    </source>
</reference>
<gene>
    <name evidence="3" type="ORF">LOKO_02830</name>
</gene>
<name>A0A109UMJ3_9GAMM</name>
<feature type="chain" id="PRO_5007140984" evidence="2">
    <location>
        <begin position="25"/>
        <end position="108"/>
    </location>
</feature>
<keyword evidence="2" id="KW-0732">Signal</keyword>
<feature type="region of interest" description="Disordered" evidence="1">
    <location>
        <begin position="30"/>
        <end position="58"/>
    </location>
</feature>
<proteinExistence type="predicted"/>
<evidence type="ECO:0000256" key="2">
    <source>
        <dbReference type="SAM" id="SignalP"/>
    </source>
</evidence>
<keyword evidence="4" id="KW-1185">Reference proteome</keyword>
<organism evidence="3 4">
    <name type="scientific">Halomonas chromatireducens</name>
    <dbReference type="NCBI Taxonomy" id="507626"/>
    <lineage>
        <taxon>Bacteria</taxon>
        <taxon>Pseudomonadati</taxon>
        <taxon>Pseudomonadota</taxon>
        <taxon>Gammaproteobacteria</taxon>
        <taxon>Oceanospirillales</taxon>
        <taxon>Halomonadaceae</taxon>
        <taxon>Halomonas</taxon>
    </lineage>
</organism>
<dbReference type="RefSeq" id="WP_144439667.1">
    <property type="nucleotide sequence ID" value="NZ_CP014226.1"/>
</dbReference>
<sequence>MRRFMVRLAYLCLALALSAGGVAAASIDAMSDASHHASQESSHDECSQDNHSETSDCTSSCIGNSHCMTGTAGHAVIPAYAMTQQPLFMPGHSPPSPAYLLKRPPRFA</sequence>
<dbReference type="EMBL" id="CP014226">
    <property type="protein sequence ID" value="AMD01881.1"/>
    <property type="molecule type" value="Genomic_DNA"/>
</dbReference>
<evidence type="ECO:0000313" key="4">
    <source>
        <dbReference type="Proteomes" id="UP000063387"/>
    </source>
</evidence>
<protein>
    <submittedName>
        <fullName evidence="3">Uncharacterized protein</fullName>
    </submittedName>
</protein>
<dbReference type="Proteomes" id="UP000063387">
    <property type="component" value="Chromosome"/>
</dbReference>
<dbReference type="AlphaFoldDB" id="A0A109UMJ3"/>
<evidence type="ECO:0000313" key="3">
    <source>
        <dbReference type="EMBL" id="AMD01881.1"/>
    </source>
</evidence>
<dbReference type="OrthoDB" id="9853829at2"/>